<name>A0A1B0ZU68_9RHOB</name>
<accession>A0A1B0ZU68</accession>
<keyword evidence="2" id="KW-1185">Reference proteome</keyword>
<dbReference type="Proteomes" id="UP000092565">
    <property type="component" value="Chromosome"/>
</dbReference>
<dbReference type="AlphaFoldDB" id="A0A1B0ZU68"/>
<evidence type="ECO:0000313" key="2">
    <source>
        <dbReference type="Proteomes" id="UP000092565"/>
    </source>
</evidence>
<sequence length="293" mass="31745">MASVASQPVFAWQQLGIIPGVALRLFGMRRSGNHAIVGWMQRNAPGGRSVFLNNCKPGSDPFRSFRGIEVDGAHAPQHKALRDMASVAGTAGNGALLVMSYEDTSPAEFTGERQVSGPFDEGLLTRNVVIYRSFLNWSASLLKKMQGNSGYSLVRRNAILLRAMDTYTRLLGLVEQARDLAISCISYDRWCGEDAYRAALLAELGLETRDNTLGSVQRYGGGSSFQKEAQSAEDLQTDQRWRQMAGDAEYQAVLHLAARDTALTDRLSRLFPADAAVLSGIAAKAPMANGGLA</sequence>
<organism evidence="1 2">
    <name type="scientific">Phaeobacter gallaeciensis</name>
    <dbReference type="NCBI Taxonomy" id="60890"/>
    <lineage>
        <taxon>Bacteria</taxon>
        <taxon>Pseudomonadati</taxon>
        <taxon>Pseudomonadota</taxon>
        <taxon>Alphaproteobacteria</taxon>
        <taxon>Rhodobacterales</taxon>
        <taxon>Roseobacteraceae</taxon>
        <taxon>Phaeobacter</taxon>
    </lineage>
</organism>
<dbReference type="EMBL" id="CP015124">
    <property type="protein sequence ID" value="ANP37747.1"/>
    <property type="molecule type" value="Genomic_DNA"/>
</dbReference>
<dbReference type="PATRIC" id="fig|60890.4.peg.2786"/>
<proteinExistence type="predicted"/>
<evidence type="ECO:0000313" key="1">
    <source>
        <dbReference type="EMBL" id="ANP37747.1"/>
    </source>
</evidence>
<gene>
    <name evidence="1" type="ORF">JL2886_02861</name>
</gene>
<dbReference type="RefSeq" id="WP_065272522.1">
    <property type="nucleotide sequence ID" value="NZ_CP015124.1"/>
</dbReference>
<protein>
    <submittedName>
        <fullName evidence="1">Succinate dehydrogenase</fullName>
    </submittedName>
</protein>
<reference evidence="1 2" key="1">
    <citation type="submission" date="2016-04" db="EMBL/GenBank/DDBJ databases">
        <authorList>
            <person name="Evans L.H."/>
            <person name="Alamgir A."/>
            <person name="Owens N."/>
            <person name="Weber N.D."/>
            <person name="Virtaneva K."/>
            <person name="Barbian K."/>
            <person name="Babar A."/>
            <person name="Rosenke K."/>
        </authorList>
    </citation>
    <scope>NUCLEOTIDE SEQUENCE [LARGE SCALE GENOMIC DNA]</scope>
    <source>
        <strain evidence="1 2">JL2886</strain>
    </source>
</reference>
<dbReference type="OrthoDB" id="453470at2"/>